<feature type="non-terminal residue" evidence="2">
    <location>
        <position position="1"/>
    </location>
</feature>
<dbReference type="InterPro" id="IPR008279">
    <property type="entry name" value="PEP-util_enz_mobile_dom"/>
</dbReference>
<sequence length="319" mass="36181">SLGFVLNYNKLGLQDFKFNSNKLLENMFKNKEVNSYSKFVLDFNQFSRQIIIEKEELVDNLLQHLPKDSDFITNTVIIRPFFSGEAGLIVSSGELGMFIDISEKGLLSLNRGIIESSKITFNEKHEIINISSNCPHYIIDAVKKNQLNLANCVNEINSEFNTTTTEWIYEKGIFCFIDYSNKGKVNYENIINTSIISRGAAKGKIFDLTKYSEELHRLSIGAAVSIDDEKTLDLSYHQVIQEIIEELEKYKEKPIVLAKLPYACLSGILNIASGFIFEKGSTLCHLAILLRENDIPAVVANRKIKSEEVTIIEGNIYEK</sequence>
<protein>
    <recommendedName>
        <fullName evidence="1">PEP-utilising enzyme mobile domain-containing protein</fullName>
    </recommendedName>
</protein>
<dbReference type="Pfam" id="PF00391">
    <property type="entry name" value="PEP-utilizers"/>
    <property type="match status" value="1"/>
</dbReference>
<feature type="domain" description="PEP-utilising enzyme mobile" evidence="1">
    <location>
        <begin position="268"/>
        <end position="306"/>
    </location>
</feature>
<comment type="caution">
    <text evidence="2">The sequence shown here is derived from an EMBL/GenBank/DDBJ whole genome shotgun (WGS) entry which is preliminary data.</text>
</comment>
<accession>A0ABY2T643</accession>
<gene>
    <name evidence="2" type="ORF">FC752_22575</name>
</gene>
<keyword evidence="3" id="KW-1185">Reference proteome</keyword>
<dbReference type="Gene3D" id="3.50.30.10">
    <property type="entry name" value="Phosphohistidine domain"/>
    <property type="match status" value="1"/>
</dbReference>
<dbReference type="InterPro" id="IPR036637">
    <property type="entry name" value="Phosphohistidine_dom_sf"/>
</dbReference>
<evidence type="ECO:0000313" key="3">
    <source>
        <dbReference type="Proteomes" id="UP000308539"/>
    </source>
</evidence>
<evidence type="ECO:0000313" key="2">
    <source>
        <dbReference type="EMBL" id="TKI50945.1"/>
    </source>
</evidence>
<dbReference type="SUPFAM" id="SSF52009">
    <property type="entry name" value="Phosphohistidine domain"/>
    <property type="match status" value="1"/>
</dbReference>
<proteinExistence type="predicted"/>
<dbReference type="RefSeq" id="WP_137037029.1">
    <property type="nucleotide sequence ID" value="NZ_SZPV01000082.1"/>
</dbReference>
<reference evidence="2 3" key="1">
    <citation type="submission" date="2019-04" db="EMBL/GenBank/DDBJ databases">
        <title>Lysinibacillus genome sequencing.</title>
        <authorList>
            <person name="Dunlap C."/>
        </authorList>
    </citation>
    <scope>NUCLEOTIDE SEQUENCE [LARGE SCALE GENOMIC DNA]</scope>
    <source>
        <strain evidence="2 3">NBRC 109424</strain>
    </source>
</reference>
<dbReference type="Proteomes" id="UP000308539">
    <property type="component" value="Unassembled WGS sequence"/>
</dbReference>
<organism evidence="2 3">
    <name type="scientific">Lysinibacillus varians</name>
    <dbReference type="NCBI Taxonomy" id="1145276"/>
    <lineage>
        <taxon>Bacteria</taxon>
        <taxon>Bacillati</taxon>
        <taxon>Bacillota</taxon>
        <taxon>Bacilli</taxon>
        <taxon>Bacillales</taxon>
        <taxon>Bacillaceae</taxon>
        <taxon>Lysinibacillus</taxon>
    </lineage>
</organism>
<name>A0ABY2T643_9BACI</name>
<dbReference type="EMBL" id="SZPV01000082">
    <property type="protein sequence ID" value="TKI50945.1"/>
    <property type="molecule type" value="Genomic_DNA"/>
</dbReference>
<evidence type="ECO:0000259" key="1">
    <source>
        <dbReference type="Pfam" id="PF00391"/>
    </source>
</evidence>